<dbReference type="InterPro" id="IPR002495">
    <property type="entry name" value="Glyco_trans_8"/>
</dbReference>
<keyword evidence="6" id="KW-1133">Transmembrane helix</keyword>
<proteinExistence type="inferred from homology"/>
<gene>
    <name evidence="12" type="ORF">LUZ63_004907</name>
</gene>
<dbReference type="Pfam" id="PF01501">
    <property type="entry name" value="Glyco_transf_8"/>
    <property type="match status" value="1"/>
</dbReference>
<dbReference type="EC" id="2.4.1.-" evidence="11"/>
<dbReference type="OrthoDB" id="582263at2759"/>
<dbReference type="GO" id="GO:0000139">
    <property type="term" value="C:Golgi membrane"/>
    <property type="evidence" value="ECO:0007669"/>
    <property type="project" value="UniProtKB-SubCell"/>
</dbReference>
<comment type="similarity">
    <text evidence="10">Belongs to the glycosyltransferase 8 family. Glycogenin subfamily.</text>
</comment>
<keyword evidence="9" id="KW-0961">Cell wall biogenesis/degradation</keyword>
<dbReference type="InterPro" id="IPR050587">
    <property type="entry name" value="GNT1/Glycosyltrans_8"/>
</dbReference>
<protein>
    <recommendedName>
        <fullName evidence="11">Hexosyltransferase</fullName>
        <ecNumber evidence="11">2.4.1.-</ecNumber>
    </recommendedName>
</protein>
<keyword evidence="2" id="KW-0328">Glycosyltransferase</keyword>
<dbReference type="CDD" id="cd02537">
    <property type="entry name" value="GT8_Glycogenin"/>
    <property type="match status" value="1"/>
</dbReference>
<dbReference type="PANTHER" id="PTHR11183">
    <property type="entry name" value="GLYCOGENIN SUBFAMILY MEMBER"/>
    <property type="match status" value="1"/>
</dbReference>
<keyword evidence="13" id="KW-1185">Reference proteome</keyword>
<evidence type="ECO:0000256" key="4">
    <source>
        <dbReference type="ARBA" id="ARBA00022692"/>
    </source>
</evidence>
<dbReference type="InterPro" id="IPR029044">
    <property type="entry name" value="Nucleotide-diphossugar_trans"/>
</dbReference>
<dbReference type="EMBL" id="JAMQYH010000002">
    <property type="protein sequence ID" value="KAJ1696395.1"/>
    <property type="molecule type" value="Genomic_DNA"/>
</dbReference>
<evidence type="ECO:0000313" key="13">
    <source>
        <dbReference type="Proteomes" id="UP001151287"/>
    </source>
</evidence>
<dbReference type="GO" id="GO:0046872">
    <property type="term" value="F:metal ion binding"/>
    <property type="evidence" value="ECO:0007669"/>
    <property type="project" value="UniProtKB-KW"/>
</dbReference>
<comment type="subcellular location">
    <subcellularLocation>
        <location evidence="1">Golgi apparatus membrane</location>
        <topology evidence="1">Single-pass type II membrane protein</topology>
    </subcellularLocation>
</comment>
<dbReference type="SUPFAM" id="SSF53448">
    <property type="entry name" value="Nucleotide-diphospho-sugar transferases"/>
    <property type="match status" value="1"/>
</dbReference>
<keyword evidence="8" id="KW-0464">Manganese</keyword>
<sequence length="629" mass="73266">MRSEVGYGFAYKESRHRLAGIQYNASNRRYYKNAFSIKENKKFGRYVFPEGFGCRFHLLKLILVFTTCGSFMTLLNSPSISNGEVLMHSGRSRFVNMGWLWGSDQPDSGYTSYSKMDWRKISKAVDQLGIPRENLNVGLLNFNQKEFNQSQTLLHYSTVLNIHLDQSNTTWDELFPEWIDEEEEFSIPTCPKLPQPSAPKGVYFDLVMVKLPCRREGNWSRDVGRLHLQLSAARVAVESLIGGGKKVHVLIISKCFPIPNLFKCKRLVMREGDVWLYKPEMDELIEKLRLPVGSCKLALPYSETERKVVPSTSRLAYATILHSENAYVCGAITVAQSIRMTGSTQDLILLVDESISADHRVGLETAGWKIRTIKRIRNPHAEPEAYNEWNYSKFWLWKLTDYDKVIFIDADLLILRNIDVLFTMPEITATGNNGTLFNSGVMVIEPSDCTFELLMKHINEIESYNGGDQGYLNEIFPWWHRIPMHMNFLKHFWEGDSDEVKEKKTRLFGSDPPIVYLIHYLGIKPWLCYRDYDCNWNVEDQREFASDVAHHTWWRVHDKMPKYLQSFCLLSEKQKETLKSDMVEAKERNYTDGHWKKMIKDPRMRLCSDDICIKNRMKRNKETLHSFVM</sequence>
<evidence type="ECO:0000256" key="11">
    <source>
        <dbReference type="RuleBase" id="RU362027"/>
    </source>
</evidence>
<accession>A0A9Q0CMD9</accession>
<dbReference type="AlphaFoldDB" id="A0A9Q0CMD9"/>
<organism evidence="12 13">
    <name type="scientific">Rhynchospora breviuscula</name>
    <dbReference type="NCBI Taxonomy" id="2022672"/>
    <lineage>
        <taxon>Eukaryota</taxon>
        <taxon>Viridiplantae</taxon>
        <taxon>Streptophyta</taxon>
        <taxon>Embryophyta</taxon>
        <taxon>Tracheophyta</taxon>
        <taxon>Spermatophyta</taxon>
        <taxon>Magnoliopsida</taxon>
        <taxon>Liliopsida</taxon>
        <taxon>Poales</taxon>
        <taxon>Cyperaceae</taxon>
        <taxon>Cyperoideae</taxon>
        <taxon>Rhynchosporeae</taxon>
        <taxon>Rhynchospora</taxon>
    </lineage>
</organism>
<evidence type="ECO:0000256" key="3">
    <source>
        <dbReference type="ARBA" id="ARBA00022679"/>
    </source>
</evidence>
<keyword evidence="4" id="KW-0812">Transmembrane</keyword>
<evidence type="ECO:0000256" key="7">
    <source>
        <dbReference type="ARBA" id="ARBA00023136"/>
    </source>
</evidence>
<evidence type="ECO:0000256" key="1">
    <source>
        <dbReference type="ARBA" id="ARBA00004323"/>
    </source>
</evidence>
<dbReference type="Gene3D" id="3.90.550.10">
    <property type="entry name" value="Spore Coat Polysaccharide Biosynthesis Protein SpsA, Chain A"/>
    <property type="match status" value="1"/>
</dbReference>
<keyword evidence="3" id="KW-0808">Transferase</keyword>
<evidence type="ECO:0000256" key="9">
    <source>
        <dbReference type="ARBA" id="ARBA00023316"/>
    </source>
</evidence>
<dbReference type="FunFam" id="3.90.550.10:FF:000018">
    <property type="entry name" value="Hexosyltransferase"/>
    <property type="match status" value="1"/>
</dbReference>
<reference evidence="12" key="1">
    <citation type="journal article" date="2022" name="Cell">
        <title>Repeat-based holocentromeres influence genome architecture and karyotype evolution.</title>
        <authorList>
            <person name="Hofstatter P.G."/>
            <person name="Thangavel G."/>
            <person name="Lux T."/>
            <person name="Neumann P."/>
            <person name="Vondrak T."/>
            <person name="Novak P."/>
            <person name="Zhang M."/>
            <person name="Costa L."/>
            <person name="Castellani M."/>
            <person name="Scott A."/>
            <person name="Toegelov H."/>
            <person name="Fuchs J."/>
            <person name="Mata-Sucre Y."/>
            <person name="Dias Y."/>
            <person name="Vanzela A.L.L."/>
            <person name="Huettel B."/>
            <person name="Almeida C.C.S."/>
            <person name="Simkova H."/>
            <person name="Souza G."/>
            <person name="Pedrosa-Harand A."/>
            <person name="Macas J."/>
            <person name="Mayer K.F.X."/>
            <person name="Houben A."/>
            <person name="Marques A."/>
        </authorList>
    </citation>
    <scope>NUCLEOTIDE SEQUENCE</scope>
    <source>
        <strain evidence="12">RhyBre1mFocal</strain>
    </source>
</reference>
<evidence type="ECO:0000256" key="2">
    <source>
        <dbReference type="ARBA" id="ARBA00022676"/>
    </source>
</evidence>
<evidence type="ECO:0000256" key="8">
    <source>
        <dbReference type="ARBA" id="ARBA00023211"/>
    </source>
</evidence>
<dbReference type="Proteomes" id="UP001151287">
    <property type="component" value="Unassembled WGS sequence"/>
</dbReference>
<evidence type="ECO:0000256" key="6">
    <source>
        <dbReference type="ARBA" id="ARBA00022989"/>
    </source>
</evidence>
<comment type="caution">
    <text evidence="12">The sequence shown here is derived from an EMBL/GenBank/DDBJ whole genome shotgun (WGS) entry which is preliminary data.</text>
</comment>
<name>A0A9Q0CMD9_9POAL</name>
<dbReference type="GO" id="GO:0071555">
    <property type="term" value="P:cell wall organization"/>
    <property type="evidence" value="ECO:0007669"/>
    <property type="project" value="UniProtKB-KW"/>
</dbReference>
<keyword evidence="7" id="KW-0472">Membrane</keyword>
<evidence type="ECO:0000256" key="5">
    <source>
        <dbReference type="ARBA" id="ARBA00022723"/>
    </source>
</evidence>
<dbReference type="GO" id="GO:0016757">
    <property type="term" value="F:glycosyltransferase activity"/>
    <property type="evidence" value="ECO:0007669"/>
    <property type="project" value="UniProtKB-KW"/>
</dbReference>
<evidence type="ECO:0000256" key="10">
    <source>
        <dbReference type="ARBA" id="ARBA00038162"/>
    </source>
</evidence>
<keyword evidence="5" id="KW-0479">Metal-binding</keyword>
<evidence type="ECO:0000313" key="12">
    <source>
        <dbReference type="EMBL" id="KAJ1696395.1"/>
    </source>
</evidence>